<gene>
    <name evidence="1" type="ordered locus">CTA_0926</name>
</gene>
<evidence type="ECO:0000313" key="2">
    <source>
        <dbReference type="Proteomes" id="UP000002532"/>
    </source>
</evidence>
<dbReference type="HOGENOM" id="CLU_2895827_0_0_0"/>
<dbReference type="Proteomes" id="UP000002532">
    <property type="component" value="Chromosome"/>
</dbReference>
<dbReference type="KEGG" id="cta:CTA_0926"/>
<reference evidence="1 2" key="1">
    <citation type="journal article" date="2005" name="Infect. Immun.">
        <title>Comparative genomic analysis of Chlamydia trachomatis oculotropic and genitotropic strains.</title>
        <authorList>
            <person name="Carlson J.H."/>
            <person name="Porcella S.F."/>
            <person name="McClarty G."/>
            <person name="Caldwell H.D."/>
        </authorList>
    </citation>
    <scope>NUCLEOTIDE SEQUENCE [LARGE SCALE GENOMIC DNA]</scope>
    <source>
        <strain evidence="2">ATCC VR-571B / DSM 19440 / HAR-13</strain>
    </source>
</reference>
<dbReference type="EMBL" id="CP000051">
    <property type="protein sequence ID" value="AAX51133.1"/>
    <property type="molecule type" value="Genomic_DNA"/>
</dbReference>
<evidence type="ECO:0000313" key="1">
    <source>
        <dbReference type="EMBL" id="AAX51133.1"/>
    </source>
</evidence>
<proteinExistence type="predicted"/>
<organism evidence="1 2">
    <name type="scientific">Chlamydia trachomatis serovar A (strain ATCC VR-571B / DSM 19440 / HAR-13)</name>
    <dbReference type="NCBI Taxonomy" id="315277"/>
    <lineage>
        <taxon>Bacteria</taxon>
        <taxon>Pseudomonadati</taxon>
        <taxon>Chlamydiota</taxon>
        <taxon>Chlamydiia</taxon>
        <taxon>Chlamydiales</taxon>
        <taxon>Chlamydiaceae</taxon>
        <taxon>Chlamydia/Chlamydophila group</taxon>
        <taxon>Chlamydia</taxon>
    </lineage>
</organism>
<dbReference type="RefSeq" id="WP_009872238.1">
    <property type="nucleotide sequence ID" value="NC_007429.1"/>
</dbReference>
<sequence>MAETQDCERLDFLNGDDISAYVVLTCGQPSAEGKMNVEMVYEGDRELVSFLLTKALASLEQP</sequence>
<dbReference type="AlphaFoldDB" id="A0A0H2X396"/>
<keyword evidence="2" id="KW-1185">Reference proteome</keyword>
<accession>A0A0H2X396</accession>
<name>A0A0H2X396_CHLTA</name>
<protein>
    <submittedName>
        <fullName evidence="1">Uncharacterized protein</fullName>
    </submittedName>
</protein>